<dbReference type="SMART" id="SM00360">
    <property type="entry name" value="RRM"/>
    <property type="match status" value="1"/>
</dbReference>
<dbReference type="GO" id="GO:0003729">
    <property type="term" value="F:mRNA binding"/>
    <property type="evidence" value="ECO:0007669"/>
    <property type="project" value="TreeGrafter"/>
</dbReference>
<keyword evidence="4" id="KW-0539">Nucleus</keyword>
<comment type="subcellular location">
    <subcellularLocation>
        <location evidence="1">Nucleus</location>
    </subcellularLocation>
</comment>
<proteinExistence type="predicted"/>
<evidence type="ECO:0000256" key="2">
    <source>
        <dbReference type="ARBA" id="ARBA00022737"/>
    </source>
</evidence>
<protein>
    <recommendedName>
        <fullName evidence="7">RRM domain-containing protein</fullName>
    </recommendedName>
</protein>
<evidence type="ECO:0000256" key="6">
    <source>
        <dbReference type="SAM" id="MobiDB-lite"/>
    </source>
</evidence>
<feature type="compositionally biased region" description="Basic and acidic residues" evidence="6">
    <location>
        <begin position="195"/>
        <end position="211"/>
    </location>
</feature>
<dbReference type="GO" id="GO:0005730">
    <property type="term" value="C:nucleolus"/>
    <property type="evidence" value="ECO:0007669"/>
    <property type="project" value="TreeGrafter"/>
</dbReference>
<feature type="domain" description="RRM" evidence="7">
    <location>
        <begin position="3"/>
        <end position="92"/>
    </location>
</feature>
<feature type="compositionally biased region" description="Low complexity" evidence="6">
    <location>
        <begin position="117"/>
        <end position="131"/>
    </location>
</feature>
<dbReference type="VEuPathDB" id="FungiDB:H257_05259"/>
<dbReference type="Gene3D" id="3.30.70.330">
    <property type="match status" value="1"/>
</dbReference>
<dbReference type="InterPro" id="IPR051945">
    <property type="entry name" value="RRM_MRD1_RNA_proc_ribogen"/>
</dbReference>
<dbReference type="EMBL" id="VJMI01018376">
    <property type="protein sequence ID" value="KAF0710839.1"/>
    <property type="molecule type" value="Genomic_DNA"/>
</dbReference>
<evidence type="ECO:0000259" key="7">
    <source>
        <dbReference type="PROSITE" id="PS50102"/>
    </source>
</evidence>
<dbReference type="PANTHER" id="PTHR48039:SF5">
    <property type="entry name" value="RNA-BINDING PROTEIN 28"/>
    <property type="match status" value="1"/>
</dbReference>
<dbReference type="Proteomes" id="UP000469452">
    <property type="component" value="Unassembled WGS sequence"/>
</dbReference>
<name>A0A6A4ZIC5_APHAT</name>
<organism evidence="8 9">
    <name type="scientific">Aphanomyces astaci</name>
    <name type="common">Crayfish plague agent</name>
    <dbReference type="NCBI Taxonomy" id="112090"/>
    <lineage>
        <taxon>Eukaryota</taxon>
        <taxon>Sar</taxon>
        <taxon>Stramenopiles</taxon>
        <taxon>Oomycota</taxon>
        <taxon>Saprolegniomycetes</taxon>
        <taxon>Saprolegniales</taxon>
        <taxon>Verrucalvaceae</taxon>
        <taxon>Aphanomyces</taxon>
    </lineage>
</organism>
<keyword evidence="3 5" id="KW-0694">RNA-binding</keyword>
<evidence type="ECO:0000313" key="8">
    <source>
        <dbReference type="EMBL" id="KAF0710839.1"/>
    </source>
</evidence>
<reference evidence="8 9" key="1">
    <citation type="submission" date="2019-06" db="EMBL/GenBank/DDBJ databases">
        <title>Genomics analysis of Aphanomyces spp. identifies a new class of oomycete effector associated with host adaptation.</title>
        <authorList>
            <person name="Gaulin E."/>
        </authorList>
    </citation>
    <scope>NUCLEOTIDE SEQUENCE [LARGE SCALE GENOMIC DNA]</scope>
    <source>
        <strain evidence="8 9">E</strain>
    </source>
</reference>
<dbReference type="Pfam" id="PF00076">
    <property type="entry name" value="RRM_1"/>
    <property type="match status" value="1"/>
</dbReference>
<accession>A0A6A4ZIC5</accession>
<evidence type="ECO:0000256" key="1">
    <source>
        <dbReference type="ARBA" id="ARBA00004123"/>
    </source>
</evidence>
<sequence>MSSTVFVRNLAYGTTQQQLEELFGDIGPVKKVSVIKDKGRAKTDMTTRGFAFVKLYIQHQSPAMESDAKLAMEKLNNSDYGGRKLCLGECESSTQYNLAKEKKGPKPLAHQKHPVADEQAAAHVATDATPASVEDDEPSKKHKKAKTPKSHTTEDVADDVDDDATTSKKEKRKAKKLLKHEVAADNQVAESAATIHEEVLEQVADKPANKDKSKKNKKKKSNDNDDEESPKVESIA</sequence>
<dbReference type="InterPro" id="IPR035979">
    <property type="entry name" value="RBD_domain_sf"/>
</dbReference>
<feature type="compositionally biased region" description="Basic residues" evidence="6">
    <location>
        <begin position="169"/>
        <end position="178"/>
    </location>
</feature>
<dbReference type="PANTHER" id="PTHR48039">
    <property type="entry name" value="RNA-BINDING MOTIF PROTEIN 14B"/>
    <property type="match status" value="1"/>
</dbReference>
<evidence type="ECO:0000256" key="5">
    <source>
        <dbReference type="PROSITE-ProRule" id="PRU00176"/>
    </source>
</evidence>
<keyword evidence="2" id="KW-0677">Repeat</keyword>
<feature type="compositionally biased region" description="Basic residues" evidence="6">
    <location>
        <begin position="140"/>
        <end position="149"/>
    </location>
</feature>
<dbReference type="AlphaFoldDB" id="A0A6A4ZIC5"/>
<evidence type="ECO:0000256" key="4">
    <source>
        <dbReference type="ARBA" id="ARBA00023242"/>
    </source>
</evidence>
<feature type="region of interest" description="Disordered" evidence="6">
    <location>
        <begin position="101"/>
        <end position="236"/>
    </location>
</feature>
<gene>
    <name evidence="8" type="ORF">AaE_012359</name>
</gene>
<feature type="non-terminal residue" evidence="8">
    <location>
        <position position="236"/>
    </location>
</feature>
<evidence type="ECO:0000256" key="3">
    <source>
        <dbReference type="ARBA" id="ARBA00022884"/>
    </source>
</evidence>
<dbReference type="PROSITE" id="PS50102">
    <property type="entry name" value="RRM"/>
    <property type="match status" value="1"/>
</dbReference>
<dbReference type="SUPFAM" id="SSF54928">
    <property type="entry name" value="RNA-binding domain, RBD"/>
    <property type="match status" value="1"/>
</dbReference>
<dbReference type="InterPro" id="IPR012677">
    <property type="entry name" value="Nucleotide-bd_a/b_plait_sf"/>
</dbReference>
<comment type="caution">
    <text evidence="8">The sequence shown here is derived from an EMBL/GenBank/DDBJ whole genome shotgun (WGS) entry which is preliminary data.</text>
</comment>
<feature type="compositionally biased region" description="Acidic residues" evidence="6">
    <location>
        <begin position="155"/>
        <end position="164"/>
    </location>
</feature>
<dbReference type="InterPro" id="IPR000504">
    <property type="entry name" value="RRM_dom"/>
</dbReference>
<evidence type="ECO:0000313" key="9">
    <source>
        <dbReference type="Proteomes" id="UP000469452"/>
    </source>
</evidence>